<comment type="similarity">
    <text evidence="2">Belongs to the DoxX family.</text>
</comment>
<keyword evidence="5 7" id="KW-1133">Transmembrane helix</keyword>
<accession>A0A1M5GK20</accession>
<dbReference type="PANTHER" id="PTHR33452:SF1">
    <property type="entry name" value="INNER MEMBRANE PROTEIN YPHA-RELATED"/>
    <property type="match status" value="1"/>
</dbReference>
<name>A0A1M5GK20_9BRAD</name>
<keyword evidence="4 7" id="KW-0812">Transmembrane</keyword>
<comment type="subcellular location">
    <subcellularLocation>
        <location evidence="1">Cell membrane</location>
        <topology evidence="1">Multi-pass membrane protein</topology>
    </subcellularLocation>
</comment>
<feature type="transmembrane region" description="Helical" evidence="7">
    <location>
        <begin position="109"/>
        <end position="128"/>
    </location>
</feature>
<gene>
    <name evidence="8" type="ORF">SAMN05443248_0068</name>
</gene>
<feature type="transmembrane region" description="Helical" evidence="7">
    <location>
        <begin position="42"/>
        <end position="61"/>
    </location>
</feature>
<evidence type="ECO:0000256" key="4">
    <source>
        <dbReference type="ARBA" id="ARBA00022692"/>
    </source>
</evidence>
<dbReference type="EMBL" id="LT670817">
    <property type="protein sequence ID" value="SHG04036.1"/>
    <property type="molecule type" value="Genomic_DNA"/>
</dbReference>
<reference evidence="8 9" key="1">
    <citation type="submission" date="2016-11" db="EMBL/GenBank/DDBJ databases">
        <authorList>
            <person name="Jaros S."/>
            <person name="Januszkiewicz K."/>
            <person name="Wedrychowicz H."/>
        </authorList>
    </citation>
    <scope>NUCLEOTIDE SEQUENCE [LARGE SCALE GENOMIC DNA]</scope>
    <source>
        <strain evidence="8 9">GAS138</strain>
    </source>
</reference>
<keyword evidence="3" id="KW-1003">Cell membrane</keyword>
<dbReference type="GO" id="GO:0005886">
    <property type="term" value="C:plasma membrane"/>
    <property type="evidence" value="ECO:0007669"/>
    <property type="project" value="UniProtKB-SubCell"/>
</dbReference>
<evidence type="ECO:0000256" key="6">
    <source>
        <dbReference type="ARBA" id="ARBA00023136"/>
    </source>
</evidence>
<keyword evidence="6 7" id="KW-0472">Membrane</keyword>
<evidence type="ECO:0000256" key="3">
    <source>
        <dbReference type="ARBA" id="ARBA00022475"/>
    </source>
</evidence>
<feature type="transmembrane region" description="Helical" evidence="7">
    <location>
        <begin position="140"/>
        <end position="159"/>
    </location>
</feature>
<protein>
    <submittedName>
        <fullName evidence="8">Putative oxidoreductase</fullName>
    </submittedName>
</protein>
<sequence>MGLTKKGEHMSIDQARGGSASAPGIFTAVFNNATVDPVHARYGIFLLRVAVGIDWIVHALLKTWRGMYTHEALLAKNGITPLLAWPTFSVELIGGCAILLGWYTRQWSAFLLIFLAVVVWVKWPVGWLYSNAGGGWEYPLFWLLAQTALVLAGSGAFALQSGSGFGQGKG</sequence>
<dbReference type="Proteomes" id="UP000189796">
    <property type="component" value="Chromosome I"/>
</dbReference>
<evidence type="ECO:0000256" key="2">
    <source>
        <dbReference type="ARBA" id="ARBA00006679"/>
    </source>
</evidence>
<dbReference type="InterPro" id="IPR051907">
    <property type="entry name" value="DoxX-like_oxidoreductase"/>
</dbReference>
<evidence type="ECO:0000256" key="5">
    <source>
        <dbReference type="ARBA" id="ARBA00022989"/>
    </source>
</evidence>
<evidence type="ECO:0000313" key="8">
    <source>
        <dbReference type="EMBL" id="SHG04036.1"/>
    </source>
</evidence>
<feature type="transmembrane region" description="Helical" evidence="7">
    <location>
        <begin position="82"/>
        <end position="103"/>
    </location>
</feature>
<organism evidence="8 9">
    <name type="scientific">Bradyrhizobium erythrophlei</name>
    <dbReference type="NCBI Taxonomy" id="1437360"/>
    <lineage>
        <taxon>Bacteria</taxon>
        <taxon>Pseudomonadati</taxon>
        <taxon>Pseudomonadota</taxon>
        <taxon>Alphaproteobacteria</taxon>
        <taxon>Hyphomicrobiales</taxon>
        <taxon>Nitrobacteraceae</taxon>
        <taxon>Bradyrhizobium</taxon>
    </lineage>
</organism>
<dbReference type="Pfam" id="PF07681">
    <property type="entry name" value="DoxX"/>
    <property type="match status" value="1"/>
</dbReference>
<evidence type="ECO:0000313" key="9">
    <source>
        <dbReference type="Proteomes" id="UP000189796"/>
    </source>
</evidence>
<proteinExistence type="inferred from homology"/>
<dbReference type="InterPro" id="IPR032808">
    <property type="entry name" value="DoxX"/>
</dbReference>
<dbReference type="PANTHER" id="PTHR33452">
    <property type="entry name" value="OXIDOREDUCTASE CATD-RELATED"/>
    <property type="match status" value="1"/>
</dbReference>
<dbReference type="AlphaFoldDB" id="A0A1M5GK20"/>
<evidence type="ECO:0000256" key="7">
    <source>
        <dbReference type="SAM" id="Phobius"/>
    </source>
</evidence>
<evidence type="ECO:0000256" key="1">
    <source>
        <dbReference type="ARBA" id="ARBA00004651"/>
    </source>
</evidence>